<accession>X1Q093</accession>
<dbReference type="EMBL" id="BARV01030728">
    <property type="protein sequence ID" value="GAI44505.1"/>
    <property type="molecule type" value="Genomic_DNA"/>
</dbReference>
<gene>
    <name evidence="2" type="ORF">S06H3_48759</name>
</gene>
<evidence type="ECO:0000259" key="1">
    <source>
        <dbReference type="Pfam" id="PF02441"/>
    </source>
</evidence>
<dbReference type="InterPro" id="IPR036551">
    <property type="entry name" value="Flavin_trans-like"/>
</dbReference>
<proteinExistence type="predicted"/>
<dbReference type="AlphaFoldDB" id="X1Q093"/>
<dbReference type="InterPro" id="IPR003382">
    <property type="entry name" value="Flavoprotein"/>
</dbReference>
<name>X1Q093_9ZZZZ</name>
<dbReference type="Gene3D" id="3.40.50.1950">
    <property type="entry name" value="Flavin prenyltransferase-like"/>
    <property type="match status" value="1"/>
</dbReference>
<evidence type="ECO:0000313" key="2">
    <source>
        <dbReference type="EMBL" id="GAI44505.1"/>
    </source>
</evidence>
<dbReference type="SUPFAM" id="SSF52507">
    <property type="entry name" value="Homo-oligomeric flavin-containing Cys decarboxylases, HFCD"/>
    <property type="match status" value="1"/>
</dbReference>
<dbReference type="GO" id="GO:0010181">
    <property type="term" value="F:FMN binding"/>
    <property type="evidence" value="ECO:0007669"/>
    <property type="project" value="TreeGrafter"/>
</dbReference>
<feature type="domain" description="Flavoprotein" evidence="1">
    <location>
        <begin position="5"/>
        <end position="176"/>
    </location>
</feature>
<dbReference type="PANTHER" id="PTHR14359">
    <property type="entry name" value="HOMO-OLIGOMERIC FLAVIN CONTAINING CYS DECARBOXYLASE FAMILY"/>
    <property type="match status" value="1"/>
</dbReference>
<sequence>MLANKTVILGITGSIAAYKAADIASKLTQAGARVEVVMTESATKFIAPLTLRSITSRPVVTDMFELASEFNLEHIALAEAADVVAIAPATACIIAKLAVGISDDMLTCIVLATEAPVILAPAMHVNMFQNPITQDNLTKLKARGFTIVEPAYGRLASGKVGLGRLAEVDKIIATISQV</sequence>
<protein>
    <recommendedName>
        <fullName evidence="1">Flavoprotein domain-containing protein</fullName>
    </recommendedName>
</protein>
<reference evidence="2" key="1">
    <citation type="journal article" date="2014" name="Front. Microbiol.">
        <title>High frequency of phylogenetically diverse reductive dehalogenase-homologous genes in deep subseafloor sedimentary metagenomes.</title>
        <authorList>
            <person name="Kawai M."/>
            <person name="Futagami T."/>
            <person name="Toyoda A."/>
            <person name="Takaki Y."/>
            <person name="Nishi S."/>
            <person name="Hori S."/>
            <person name="Arai W."/>
            <person name="Tsubouchi T."/>
            <person name="Morono Y."/>
            <person name="Uchiyama I."/>
            <person name="Ito T."/>
            <person name="Fujiyama A."/>
            <person name="Inagaki F."/>
            <person name="Takami H."/>
        </authorList>
    </citation>
    <scope>NUCLEOTIDE SEQUENCE</scope>
    <source>
        <strain evidence="2">Expedition CK06-06</strain>
    </source>
</reference>
<dbReference type="GO" id="GO:0004633">
    <property type="term" value="F:phosphopantothenoylcysteine decarboxylase activity"/>
    <property type="evidence" value="ECO:0007669"/>
    <property type="project" value="TreeGrafter"/>
</dbReference>
<dbReference type="GO" id="GO:0071513">
    <property type="term" value="C:phosphopantothenoylcysteine decarboxylase complex"/>
    <property type="evidence" value="ECO:0007669"/>
    <property type="project" value="TreeGrafter"/>
</dbReference>
<dbReference type="Pfam" id="PF02441">
    <property type="entry name" value="Flavoprotein"/>
    <property type="match status" value="1"/>
</dbReference>
<dbReference type="GO" id="GO:0015937">
    <property type="term" value="P:coenzyme A biosynthetic process"/>
    <property type="evidence" value="ECO:0007669"/>
    <property type="project" value="TreeGrafter"/>
</dbReference>
<comment type="caution">
    <text evidence="2">The sequence shown here is derived from an EMBL/GenBank/DDBJ whole genome shotgun (WGS) entry which is preliminary data.</text>
</comment>
<dbReference type="PANTHER" id="PTHR14359:SF6">
    <property type="entry name" value="PHOSPHOPANTOTHENOYLCYSTEINE DECARBOXYLASE"/>
    <property type="match status" value="1"/>
</dbReference>
<feature type="non-terminal residue" evidence="2">
    <location>
        <position position="178"/>
    </location>
</feature>
<organism evidence="2">
    <name type="scientific">marine sediment metagenome</name>
    <dbReference type="NCBI Taxonomy" id="412755"/>
    <lineage>
        <taxon>unclassified sequences</taxon>
        <taxon>metagenomes</taxon>
        <taxon>ecological metagenomes</taxon>
    </lineage>
</organism>